<proteinExistence type="predicted"/>
<dbReference type="OrthoDB" id="9922709at2"/>
<dbReference type="AlphaFoldDB" id="A0A2W7RGS5"/>
<organism evidence="2 3">
    <name type="scientific">Algoriphagus ratkowskyi</name>
    <dbReference type="NCBI Taxonomy" id="57028"/>
    <lineage>
        <taxon>Bacteria</taxon>
        <taxon>Pseudomonadati</taxon>
        <taxon>Bacteroidota</taxon>
        <taxon>Cytophagia</taxon>
        <taxon>Cytophagales</taxon>
        <taxon>Cyclobacteriaceae</taxon>
        <taxon>Algoriphagus</taxon>
    </lineage>
</organism>
<evidence type="ECO:0000256" key="1">
    <source>
        <dbReference type="SAM" id="Phobius"/>
    </source>
</evidence>
<keyword evidence="1" id="KW-0812">Transmembrane</keyword>
<dbReference type="Proteomes" id="UP000249115">
    <property type="component" value="Unassembled WGS sequence"/>
</dbReference>
<comment type="caution">
    <text evidence="2">The sequence shown here is derived from an EMBL/GenBank/DDBJ whole genome shotgun (WGS) entry which is preliminary data.</text>
</comment>
<reference evidence="2 3" key="1">
    <citation type="submission" date="2018-06" db="EMBL/GenBank/DDBJ databases">
        <title>Genomic Encyclopedia of Archaeal and Bacterial Type Strains, Phase II (KMG-II): from individual species to whole genera.</title>
        <authorList>
            <person name="Goeker M."/>
        </authorList>
    </citation>
    <scope>NUCLEOTIDE SEQUENCE [LARGE SCALE GENOMIC DNA]</scope>
    <source>
        <strain evidence="2 3">DSM 22686</strain>
    </source>
</reference>
<dbReference type="EMBL" id="QKZU01000005">
    <property type="protein sequence ID" value="PZX58296.1"/>
    <property type="molecule type" value="Genomic_DNA"/>
</dbReference>
<protein>
    <submittedName>
        <fullName evidence="2">Uncharacterized protein</fullName>
    </submittedName>
</protein>
<evidence type="ECO:0000313" key="3">
    <source>
        <dbReference type="Proteomes" id="UP000249115"/>
    </source>
</evidence>
<keyword evidence="1" id="KW-0472">Membrane</keyword>
<accession>A0A2W7RGS5</accession>
<gene>
    <name evidence="2" type="ORF">LV84_01500</name>
</gene>
<name>A0A2W7RGS5_9BACT</name>
<sequence>MAFFNDEPITLDQLKSPKLWLGFIAFQLVFGTCMYFWDYKSRSKEFR</sequence>
<evidence type="ECO:0000313" key="2">
    <source>
        <dbReference type="EMBL" id="PZX58296.1"/>
    </source>
</evidence>
<feature type="transmembrane region" description="Helical" evidence="1">
    <location>
        <begin position="20"/>
        <end position="37"/>
    </location>
</feature>
<dbReference type="RefSeq" id="WP_158093865.1">
    <property type="nucleotide sequence ID" value="NZ_MSSV01000005.1"/>
</dbReference>
<keyword evidence="1" id="KW-1133">Transmembrane helix</keyword>